<proteinExistence type="predicted"/>
<dbReference type="Proteomes" id="UP000831963">
    <property type="component" value="Chromosome"/>
</dbReference>
<reference evidence="2 3" key="1">
    <citation type="submission" date="2021-06" db="EMBL/GenBank/DDBJ databases">
        <title>Genome-based taxonomic framework of Microbacterium strains isolated from marine environment, the description of four new species and reclassification of four preexisting species.</title>
        <authorList>
            <person name="Lee S.D."/>
            <person name="Kim S.-M."/>
            <person name="Byeon Y.-S."/>
            <person name="Yang H.L."/>
            <person name="Kim I.S."/>
        </authorList>
    </citation>
    <scope>NUCLEOTIDE SEQUENCE [LARGE SCALE GENOMIC DNA]</scope>
    <source>
        <strain evidence="2 3">SSW1-36</strain>
    </source>
</reference>
<gene>
    <name evidence="2" type="ORF">KV396_08050</name>
</gene>
<dbReference type="Pfam" id="PF06197">
    <property type="entry name" value="DUF998"/>
    <property type="match status" value="1"/>
</dbReference>
<accession>A0ABY4IXI7</accession>
<evidence type="ECO:0000313" key="2">
    <source>
        <dbReference type="EMBL" id="UPL16138.1"/>
    </source>
</evidence>
<feature type="transmembrane region" description="Helical" evidence="1">
    <location>
        <begin position="145"/>
        <end position="164"/>
    </location>
</feature>
<feature type="transmembrane region" description="Helical" evidence="1">
    <location>
        <begin position="283"/>
        <end position="303"/>
    </location>
</feature>
<feature type="transmembrane region" description="Helical" evidence="1">
    <location>
        <begin position="113"/>
        <end position="133"/>
    </location>
</feature>
<dbReference type="EMBL" id="CP078077">
    <property type="protein sequence ID" value="UPL16138.1"/>
    <property type="molecule type" value="Genomic_DNA"/>
</dbReference>
<feature type="transmembrane region" description="Helical" evidence="1">
    <location>
        <begin position="7"/>
        <end position="27"/>
    </location>
</feature>
<keyword evidence="1" id="KW-0472">Membrane</keyword>
<feature type="transmembrane region" description="Helical" evidence="1">
    <location>
        <begin position="184"/>
        <end position="204"/>
    </location>
</feature>
<feature type="transmembrane region" description="Helical" evidence="1">
    <location>
        <begin position="216"/>
        <end position="239"/>
    </location>
</feature>
<name>A0ABY4IXI7_9MICO</name>
<keyword evidence="1" id="KW-0812">Transmembrane</keyword>
<feature type="transmembrane region" description="Helical" evidence="1">
    <location>
        <begin position="80"/>
        <end position="107"/>
    </location>
</feature>
<dbReference type="InterPro" id="IPR009339">
    <property type="entry name" value="DUF998"/>
</dbReference>
<evidence type="ECO:0000313" key="3">
    <source>
        <dbReference type="Proteomes" id="UP000831963"/>
    </source>
</evidence>
<organism evidence="2 3">
    <name type="scientific">Microbacterium galbinum</name>
    <dbReference type="NCBI Taxonomy" id="2851646"/>
    <lineage>
        <taxon>Bacteria</taxon>
        <taxon>Bacillati</taxon>
        <taxon>Actinomycetota</taxon>
        <taxon>Actinomycetes</taxon>
        <taxon>Micrococcales</taxon>
        <taxon>Microbacteriaceae</taxon>
        <taxon>Microbacterium</taxon>
    </lineage>
</organism>
<sequence>MRGETVAVWATVVCFVLGTSAGFLLLGPEPRMLIGSGSLALPAASAAGVIAGGAFVVSTLRHRRNETAPMPRWQRIITDISAIALTVAFAGVAGMGVLLGTQVLAIGLQGLELTLVGGALVTGFAAAVGGRFAFAAGIGLRTADLSSILFGYLVIGTLFAMVTAADPRWWEINFSQLGMGDDAWAFNGTLVVAGALVGTVGAYIGRDLHRILGDPALGRIAVTSGLWIVTGFALAGVGLLPLHRFPEAHNIVAPITLLFFAASMTVTAIVVPGAPRALSITTIGVGALVTVAFVLFAVFGLITMTALEAMAVGLGLLWMTTLVRVLAILSPDVPRPSARAHLLHA</sequence>
<feature type="transmembrane region" description="Helical" evidence="1">
    <location>
        <begin position="309"/>
        <end position="329"/>
    </location>
</feature>
<evidence type="ECO:0000256" key="1">
    <source>
        <dbReference type="SAM" id="Phobius"/>
    </source>
</evidence>
<protein>
    <submittedName>
        <fullName evidence="2">DUF998 domain-containing protein</fullName>
    </submittedName>
</protein>
<feature type="transmembrane region" description="Helical" evidence="1">
    <location>
        <begin position="39"/>
        <end position="60"/>
    </location>
</feature>
<keyword evidence="3" id="KW-1185">Reference proteome</keyword>
<keyword evidence="1" id="KW-1133">Transmembrane helix</keyword>
<feature type="transmembrane region" description="Helical" evidence="1">
    <location>
        <begin position="251"/>
        <end position="271"/>
    </location>
</feature>